<dbReference type="eggNOG" id="ENOG502TIEF">
    <property type="taxonomic scope" value="Eukaryota"/>
</dbReference>
<evidence type="ECO:0000313" key="5">
    <source>
        <dbReference type="EMBL" id="EDW31917.1"/>
    </source>
</evidence>
<evidence type="ECO:0000256" key="4">
    <source>
        <dbReference type="SAM" id="SignalP"/>
    </source>
</evidence>
<dbReference type="OrthoDB" id="8014995at2759"/>
<keyword evidence="6" id="KW-1185">Reference proteome</keyword>
<dbReference type="GO" id="GO:0005576">
    <property type="term" value="C:extracellular region"/>
    <property type="evidence" value="ECO:0007669"/>
    <property type="project" value="UniProtKB-SubCell"/>
</dbReference>
<proteinExistence type="inferred from homology"/>
<feature type="signal peptide" evidence="4">
    <location>
        <begin position="1"/>
        <end position="21"/>
    </location>
</feature>
<name>B4GAG5_DROPE</name>
<dbReference type="Proteomes" id="UP000008744">
    <property type="component" value="Unassembled WGS sequence"/>
</dbReference>
<reference evidence="5 6" key="1">
    <citation type="journal article" date="2007" name="Nature">
        <title>Evolution of genes and genomes on the Drosophila phylogeny.</title>
        <authorList>
            <consortium name="Drosophila 12 Genomes Consortium"/>
            <person name="Clark A.G."/>
            <person name="Eisen M.B."/>
            <person name="Smith D.R."/>
            <person name="Bergman C.M."/>
            <person name="Oliver B."/>
            <person name="Markow T.A."/>
            <person name="Kaufman T.C."/>
            <person name="Kellis M."/>
            <person name="Gelbart W."/>
            <person name="Iyer V.N."/>
            <person name="Pollard D.A."/>
            <person name="Sackton T.B."/>
            <person name="Larracuente A.M."/>
            <person name="Singh N.D."/>
            <person name="Abad J.P."/>
            <person name="Abt D.N."/>
            <person name="Adryan B."/>
            <person name="Aguade M."/>
            <person name="Akashi H."/>
            <person name="Anderson W.W."/>
            <person name="Aquadro C.F."/>
            <person name="Ardell D.H."/>
            <person name="Arguello R."/>
            <person name="Artieri C.G."/>
            <person name="Barbash D.A."/>
            <person name="Barker D."/>
            <person name="Barsanti P."/>
            <person name="Batterham P."/>
            <person name="Batzoglou S."/>
            <person name="Begun D."/>
            <person name="Bhutkar A."/>
            <person name="Blanco E."/>
            <person name="Bosak S.A."/>
            <person name="Bradley R.K."/>
            <person name="Brand A.D."/>
            <person name="Brent M.R."/>
            <person name="Brooks A.N."/>
            <person name="Brown R.H."/>
            <person name="Butlin R.K."/>
            <person name="Caggese C."/>
            <person name="Calvi B.R."/>
            <person name="Bernardo de Carvalho A."/>
            <person name="Caspi A."/>
            <person name="Castrezana S."/>
            <person name="Celniker S.E."/>
            <person name="Chang J.L."/>
            <person name="Chapple C."/>
            <person name="Chatterji S."/>
            <person name="Chinwalla A."/>
            <person name="Civetta A."/>
            <person name="Clifton S.W."/>
            <person name="Comeron J.M."/>
            <person name="Costello J.C."/>
            <person name="Coyne J.A."/>
            <person name="Daub J."/>
            <person name="David R.G."/>
            <person name="Delcher A.L."/>
            <person name="Delehaunty K."/>
            <person name="Do C.B."/>
            <person name="Ebling H."/>
            <person name="Edwards K."/>
            <person name="Eickbush T."/>
            <person name="Evans J.D."/>
            <person name="Filipski A."/>
            <person name="Findeiss S."/>
            <person name="Freyhult E."/>
            <person name="Fulton L."/>
            <person name="Fulton R."/>
            <person name="Garcia A.C."/>
            <person name="Gardiner A."/>
            <person name="Garfield D.A."/>
            <person name="Garvin B.E."/>
            <person name="Gibson G."/>
            <person name="Gilbert D."/>
            <person name="Gnerre S."/>
            <person name="Godfrey J."/>
            <person name="Good R."/>
            <person name="Gotea V."/>
            <person name="Gravely B."/>
            <person name="Greenberg A.J."/>
            <person name="Griffiths-Jones S."/>
            <person name="Gross S."/>
            <person name="Guigo R."/>
            <person name="Gustafson E.A."/>
            <person name="Haerty W."/>
            <person name="Hahn M.W."/>
            <person name="Halligan D.L."/>
            <person name="Halpern A.L."/>
            <person name="Halter G.M."/>
            <person name="Han M.V."/>
            <person name="Heger A."/>
            <person name="Hillier L."/>
            <person name="Hinrichs A.S."/>
            <person name="Holmes I."/>
            <person name="Hoskins R.A."/>
            <person name="Hubisz M.J."/>
            <person name="Hultmark D."/>
            <person name="Huntley M.A."/>
            <person name="Jaffe D.B."/>
            <person name="Jagadeeshan S."/>
            <person name="Jeck W.R."/>
            <person name="Johnson J."/>
            <person name="Jones C.D."/>
            <person name="Jordan W.C."/>
            <person name="Karpen G.H."/>
            <person name="Kataoka E."/>
            <person name="Keightley P.D."/>
            <person name="Kheradpour P."/>
            <person name="Kirkness E.F."/>
            <person name="Koerich L.B."/>
            <person name="Kristiansen K."/>
            <person name="Kudrna D."/>
            <person name="Kulathinal R.J."/>
            <person name="Kumar S."/>
            <person name="Kwok R."/>
            <person name="Lander E."/>
            <person name="Langley C.H."/>
            <person name="Lapoint R."/>
            <person name="Lazzaro B.P."/>
            <person name="Lee S.J."/>
            <person name="Levesque L."/>
            <person name="Li R."/>
            <person name="Lin C.F."/>
            <person name="Lin M.F."/>
            <person name="Lindblad-Toh K."/>
            <person name="Llopart A."/>
            <person name="Long M."/>
            <person name="Low L."/>
            <person name="Lozovsky E."/>
            <person name="Lu J."/>
            <person name="Luo M."/>
            <person name="Machado C.A."/>
            <person name="Makalowski W."/>
            <person name="Marzo M."/>
            <person name="Matsuda M."/>
            <person name="Matzkin L."/>
            <person name="McAllister B."/>
            <person name="McBride C.S."/>
            <person name="McKernan B."/>
            <person name="McKernan K."/>
            <person name="Mendez-Lago M."/>
            <person name="Minx P."/>
            <person name="Mollenhauer M.U."/>
            <person name="Montooth K."/>
            <person name="Mount S.M."/>
            <person name="Mu X."/>
            <person name="Myers E."/>
            <person name="Negre B."/>
            <person name="Newfeld S."/>
            <person name="Nielsen R."/>
            <person name="Noor M.A."/>
            <person name="O'Grady P."/>
            <person name="Pachter L."/>
            <person name="Papaceit M."/>
            <person name="Parisi M.J."/>
            <person name="Parisi M."/>
            <person name="Parts L."/>
            <person name="Pedersen J.S."/>
            <person name="Pesole G."/>
            <person name="Phillippy A.M."/>
            <person name="Ponting C.P."/>
            <person name="Pop M."/>
            <person name="Porcelli D."/>
            <person name="Powell J.R."/>
            <person name="Prohaska S."/>
            <person name="Pruitt K."/>
            <person name="Puig M."/>
            <person name="Quesneville H."/>
            <person name="Ram K.R."/>
            <person name="Rand D."/>
            <person name="Rasmussen M.D."/>
            <person name="Reed L.K."/>
            <person name="Reenan R."/>
            <person name="Reily A."/>
            <person name="Remington K.A."/>
            <person name="Rieger T.T."/>
            <person name="Ritchie M.G."/>
            <person name="Robin C."/>
            <person name="Rogers Y.H."/>
            <person name="Rohde C."/>
            <person name="Rozas J."/>
            <person name="Rubenfield M.J."/>
            <person name="Ruiz A."/>
            <person name="Russo S."/>
            <person name="Salzberg S.L."/>
            <person name="Sanchez-Gracia A."/>
            <person name="Saranga D.J."/>
            <person name="Sato H."/>
            <person name="Schaeffer S.W."/>
            <person name="Schatz M.C."/>
            <person name="Schlenke T."/>
            <person name="Schwartz R."/>
            <person name="Segarra C."/>
            <person name="Singh R.S."/>
            <person name="Sirot L."/>
            <person name="Sirota M."/>
            <person name="Sisneros N.B."/>
            <person name="Smith C.D."/>
            <person name="Smith T.F."/>
            <person name="Spieth J."/>
            <person name="Stage D.E."/>
            <person name="Stark A."/>
            <person name="Stephan W."/>
            <person name="Strausberg R.L."/>
            <person name="Strempel S."/>
            <person name="Sturgill D."/>
            <person name="Sutton G."/>
            <person name="Sutton G.G."/>
            <person name="Tao W."/>
            <person name="Teichmann S."/>
            <person name="Tobari Y.N."/>
            <person name="Tomimura Y."/>
            <person name="Tsolas J.M."/>
            <person name="Valente V.L."/>
            <person name="Venter E."/>
            <person name="Venter J.C."/>
            <person name="Vicario S."/>
            <person name="Vieira F.G."/>
            <person name="Vilella A.J."/>
            <person name="Villasante A."/>
            <person name="Walenz B."/>
            <person name="Wang J."/>
            <person name="Wasserman M."/>
            <person name="Watts T."/>
            <person name="Wilson D."/>
            <person name="Wilson R.K."/>
            <person name="Wing R.A."/>
            <person name="Wolfner M.F."/>
            <person name="Wong A."/>
            <person name="Wong G.K."/>
            <person name="Wu C.I."/>
            <person name="Wu G."/>
            <person name="Yamamoto D."/>
            <person name="Yang H.P."/>
            <person name="Yang S.P."/>
            <person name="Yorke J.A."/>
            <person name="Yoshida K."/>
            <person name="Zdobnov E."/>
            <person name="Zhang P."/>
            <person name="Zhang Y."/>
            <person name="Zimin A.V."/>
            <person name="Baldwin J."/>
            <person name="Abdouelleil A."/>
            <person name="Abdulkadir J."/>
            <person name="Abebe A."/>
            <person name="Abera B."/>
            <person name="Abreu J."/>
            <person name="Acer S.C."/>
            <person name="Aftuck L."/>
            <person name="Alexander A."/>
            <person name="An P."/>
            <person name="Anderson E."/>
            <person name="Anderson S."/>
            <person name="Arachi H."/>
            <person name="Azer M."/>
            <person name="Bachantsang P."/>
            <person name="Barry A."/>
            <person name="Bayul T."/>
            <person name="Berlin A."/>
            <person name="Bessette D."/>
            <person name="Bloom T."/>
            <person name="Blye J."/>
            <person name="Boguslavskiy L."/>
            <person name="Bonnet C."/>
            <person name="Boukhgalter B."/>
            <person name="Bourzgui I."/>
            <person name="Brown A."/>
            <person name="Cahill P."/>
            <person name="Channer S."/>
            <person name="Cheshatsang Y."/>
            <person name="Chuda L."/>
            <person name="Citroen M."/>
            <person name="Collymore A."/>
            <person name="Cooke P."/>
            <person name="Costello M."/>
            <person name="D'Aco K."/>
            <person name="Daza R."/>
            <person name="De Haan G."/>
            <person name="DeGray S."/>
            <person name="DeMaso C."/>
            <person name="Dhargay N."/>
            <person name="Dooley K."/>
            <person name="Dooley E."/>
            <person name="Doricent M."/>
            <person name="Dorje P."/>
            <person name="Dorjee K."/>
            <person name="Dupes A."/>
            <person name="Elong R."/>
            <person name="Falk J."/>
            <person name="Farina A."/>
            <person name="Faro S."/>
            <person name="Ferguson D."/>
            <person name="Fisher S."/>
            <person name="Foley C.D."/>
            <person name="Franke A."/>
            <person name="Friedrich D."/>
            <person name="Gadbois L."/>
            <person name="Gearin G."/>
            <person name="Gearin C.R."/>
            <person name="Giannoukos G."/>
            <person name="Goode T."/>
            <person name="Graham J."/>
            <person name="Grandbois E."/>
            <person name="Grewal S."/>
            <person name="Gyaltsen K."/>
            <person name="Hafez N."/>
            <person name="Hagos B."/>
            <person name="Hall J."/>
            <person name="Henson C."/>
            <person name="Hollinger A."/>
            <person name="Honan T."/>
            <person name="Huard M.D."/>
            <person name="Hughes L."/>
            <person name="Hurhula B."/>
            <person name="Husby M.E."/>
            <person name="Kamat A."/>
            <person name="Kanga B."/>
            <person name="Kashin S."/>
            <person name="Khazanovich D."/>
            <person name="Kisner P."/>
            <person name="Lance K."/>
            <person name="Lara M."/>
            <person name="Lee W."/>
            <person name="Lennon N."/>
            <person name="Letendre F."/>
            <person name="LeVine R."/>
            <person name="Lipovsky A."/>
            <person name="Liu X."/>
            <person name="Liu J."/>
            <person name="Liu S."/>
            <person name="Lokyitsang T."/>
            <person name="Lokyitsang Y."/>
            <person name="Lubonja R."/>
            <person name="Lui A."/>
            <person name="MacDonald P."/>
            <person name="Magnisalis V."/>
            <person name="Maru K."/>
            <person name="Matthews C."/>
            <person name="McCusker W."/>
            <person name="McDonough S."/>
            <person name="Mehta T."/>
            <person name="Meldrim J."/>
            <person name="Meneus L."/>
            <person name="Mihai O."/>
            <person name="Mihalev A."/>
            <person name="Mihova T."/>
            <person name="Mittelman R."/>
            <person name="Mlenga V."/>
            <person name="Montmayeur A."/>
            <person name="Mulrain L."/>
            <person name="Navidi A."/>
            <person name="Naylor J."/>
            <person name="Negash T."/>
            <person name="Nguyen T."/>
            <person name="Nguyen N."/>
            <person name="Nicol R."/>
            <person name="Norbu C."/>
            <person name="Norbu N."/>
            <person name="Novod N."/>
            <person name="O'Neill B."/>
            <person name="Osman S."/>
            <person name="Markiewicz E."/>
            <person name="Oyono O.L."/>
            <person name="Patti C."/>
            <person name="Phunkhang P."/>
            <person name="Pierre F."/>
            <person name="Priest M."/>
            <person name="Raghuraman S."/>
            <person name="Rege F."/>
            <person name="Reyes R."/>
            <person name="Rise C."/>
            <person name="Rogov P."/>
            <person name="Ross K."/>
            <person name="Ryan E."/>
            <person name="Settipalli S."/>
            <person name="Shea T."/>
            <person name="Sherpa N."/>
            <person name="Shi L."/>
            <person name="Shih D."/>
            <person name="Sparrow T."/>
            <person name="Spaulding J."/>
            <person name="Stalker J."/>
            <person name="Stange-Thomann N."/>
            <person name="Stavropoulos S."/>
            <person name="Stone C."/>
            <person name="Strader C."/>
            <person name="Tesfaye S."/>
            <person name="Thomson T."/>
            <person name="Thoulutsang Y."/>
            <person name="Thoulutsang D."/>
            <person name="Topham K."/>
            <person name="Topping I."/>
            <person name="Tsamla T."/>
            <person name="Vassiliev H."/>
            <person name="Vo A."/>
            <person name="Wangchuk T."/>
            <person name="Wangdi T."/>
            <person name="Weiand M."/>
            <person name="Wilkinson J."/>
            <person name="Wilson A."/>
            <person name="Yadav S."/>
            <person name="Young G."/>
            <person name="Yu Q."/>
            <person name="Zembek L."/>
            <person name="Zhong D."/>
            <person name="Zimmer A."/>
            <person name="Zwirko Z."/>
            <person name="Jaffe D.B."/>
            <person name="Alvarez P."/>
            <person name="Brockman W."/>
            <person name="Butler J."/>
            <person name="Chin C."/>
            <person name="Gnerre S."/>
            <person name="Grabherr M."/>
            <person name="Kleber M."/>
            <person name="Mauceli E."/>
            <person name="MacCallum I."/>
        </authorList>
    </citation>
    <scope>NUCLEOTIDE SEQUENCE [LARGE SCALE GENOMIC DNA]</scope>
    <source>
        <strain evidence="6">MSH-3 / Tucson 14011-0111.49</strain>
    </source>
</reference>
<keyword evidence="4" id="KW-0732">Signal</keyword>
<sequence length="222" mass="25038">MVNRTSCSWLLPLLLVAMVAGQDSEESSSISSSSSGEDLSEEKCGKERNGCCSELYIGEEEELVKCFTIHSSKLPPDGDSDVGKTLRFLSCFVECLYKQKKYIGKSDTINMKMVKLDAETTYADRPKEKEYHINMFEHCRKDAMGIYNMLKASPGAKALLKNACRPYLLMVFLCQSDYHQKHECPYFRWEGTEKAGTKDQCEDAKDKCYLIDGIAPPTKSTI</sequence>
<protein>
    <submittedName>
        <fullName evidence="5">GL11372</fullName>
    </submittedName>
</protein>
<dbReference type="PANTHER" id="PTHR21066">
    <property type="entry name" value="ODORANT-BINDING PROTEIN 59A-RELATED"/>
    <property type="match status" value="1"/>
</dbReference>
<dbReference type="AlphaFoldDB" id="B4GAG5"/>
<dbReference type="PANTHER" id="PTHR21066:SF15">
    <property type="entry name" value="GH25962P-RELATED"/>
    <property type="match status" value="1"/>
</dbReference>
<feature type="chain" id="PRO_5002806415" evidence="4">
    <location>
        <begin position="22"/>
        <end position="222"/>
    </location>
</feature>
<evidence type="ECO:0000313" key="6">
    <source>
        <dbReference type="Proteomes" id="UP000008744"/>
    </source>
</evidence>
<dbReference type="GeneID" id="6591272"/>
<evidence type="ECO:0000256" key="1">
    <source>
        <dbReference type="ARBA" id="ARBA00004613"/>
    </source>
</evidence>
<dbReference type="PhylomeDB" id="B4GAG5"/>
<dbReference type="CTD" id="37609"/>
<evidence type="ECO:0000256" key="2">
    <source>
        <dbReference type="ARBA" id="ARBA00008098"/>
    </source>
</evidence>
<dbReference type="Gene3D" id="1.10.238.270">
    <property type="match status" value="1"/>
</dbReference>
<organism evidence="6">
    <name type="scientific">Drosophila persimilis</name>
    <name type="common">Fruit fly</name>
    <dbReference type="NCBI Taxonomy" id="7234"/>
    <lineage>
        <taxon>Eukaryota</taxon>
        <taxon>Metazoa</taxon>
        <taxon>Ecdysozoa</taxon>
        <taxon>Arthropoda</taxon>
        <taxon>Hexapoda</taxon>
        <taxon>Insecta</taxon>
        <taxon>Pterygota</taxon>
        <taxon>Neoptera</taxon>
        <taxon>Endopterygota</taxon>
        <taxon>Diptera</taxon>
        <taxon>Brachycera</taxon>
        <taxon>Muscomorpha</taxon>
        <taxon>Ephydroidea</taxon>
        <taxon>Drosophilidae</taxon>
        <taxon>Drosophila</taxon>
        <taxon>Sophophora</taxon>
    </lineage>
</organism>
<dbReference type="EMBL" id="CH479181">
    <property type="protein sequence ID" value="EDW31917.1"/>
    <property type="molecule type" value="Genomic_DNA"/>
</dbReference>
<evidence type="ECO:0000256" key="3">
    <source>
        <dbReference type="ARBA" id="ARBA00022525"/>
    </source>
</evidence>
<gene>
    <name evidence="5" type="primary">Dper\GL11372</name>
    <name evidence="5" type="ORF">Dper_GL11372</name>
    <name evidence="5" type="ORF">GL11372</name>
</gene>
<keyword evidence="3" id="KW-0964">Secreted</keyword>
<dbReference type="InterPro" id="IPR052295">
    <property type="entry name" value="Odorant-binding_protein"/>
</dbReference>
<dbReference type="HOGENOM" id="CLU_1246537_0_0_1"/>
<dbReference type="KEGG" id="dpe:6591272"/>
<dbReference type="OMA" id="KDYHIAM"/>
<accession>B4GAG5</accession>
<comment type="similarity">
    <text evidence="2">Belongs to the PBP/GOBP family.</text>
</comment>
<comment type="subcellular location">
    <subcellularLocation>
        <location evidence="1">Secreted</location>
    </subcellularLocation>
</comment>